<dbReference type="EMBL" id="MPUH01001100">
    <property type="protein sequence ID" value="OMJ70311.1"/>
    <property type="molecule type" value="Genomic_DNA"/>
</dbReference>
<evidence type="ECO:0000313" key="2">
    <source>
        <dbReference type="Proteomes" id="UP000187209"/>
    </source>
</evidence>
<organism evidence="1 2">
    <name type="scientific">Stentor coeruleus</name>
    <dbReference type="NCBI Taxonomy" id="5963"/>
    <lineage>
        <taxon>Eukaryota</taxon>
        <taxon>Sar</taxon>
        <taxon>Alveolata</taxon>
        <taxon>Ciliophora</taxon>
        <taxon>Postciliodesmatophora</taxon>
        <taxon>Heterotrichea</taxon>
        <taxon>Heterotrichida</taxon>
        <taxon>Stentoridae</taxon>
        <taxon>Stentor</taxon>
    </lineage>
</organism>
<gene>
    <name evidence="1" type="ORF">SteCoe_31734</name>
</gene>
<comment type="caution">
    <text evidence="1">The sequence shown here is derived from an EMBL/GenBank/DDBJ whole genome shotgun (WGS) entry which is preliminary data.</text>
</comment>
<protein>
    <submittedName>
        <fullName evidence="1">Uncharacterized protein</fullName>
    </submittedName>
</protein>
<keyword evidence="2" id="KW-1185">Reference proteome</keyword>
<sequence length="216" mass="25026">MQKVPTIQYTNLFDHHNTMMNKIADFKAYIDNIEKCKNFIKNSKPGETLKVNKWIRTDYHNTICSEHRTLCHEECFLNYNDSHGTSFFNNCACMNAQKICKTCGCNSEQHVHKHEKPMIEISSIDQMLDSCSINDRSSSENILKALEAKEKKLILDLVEIESNINSISPKYQISKYLIKAVEHLRFQIESEKDPNKLGELQNTMAIYQRLAKGMQS</sequence>
<dbReference type="Proteomes" id="UP000187209">
    <property type="component" value="Unassembled WGS sequence"/>
</dbReference>
<evidence type="ECO:0000313" key="1">
    <source>
        <dbReference type="EMBL" id="OMJ70311.1"/>
    </source>
</evidence>
<name>A0A1R2B0M1_9CILI</name>
<dbReference type="OrthoDB" id="327020at2759"/>
<reference evidence="1 2" key="1">
    <citation type="submission" date="2016-11" db="EMBL/GenBank/DDBJ databases">
        <title>The macronuclear genome of Stentor coeruleus: a giant cell with tiny introns.</title>
        <authorList>
            <person name="Slabodnick M."/>
            <person name="Ruby J.G."/>
            <person name="Reiff S.B."/>
            <person name="Swart E.C."/>
            <person name="Gosai S."/>
            <person name="Prabakaran S."/>
            <person name="Witkowska E."/>
            <person name="Larue G.E."/>
            <person name="Fisher S."/>
            <person name="Freeman R.M."/>
            <person name="Gunawardena J."/>
            <person name="Chu W."/>
            <person name="Stover N.A."/>
            <person name="Gregory B.D."/>
            <person name="Nowacki M."/>
            <person name="Derisi J."/>
            <person name="Roy S.W."/>
            <person name="Marshall W.F."/>
            <person name="Sood P."/>
        </authorList>
    </citation>
    <scope>NUCLEOTIDE SEQUENCE [LARGE SCALE GENOMIC DNA]</scope>
    <source>
        <strain evidence="1">WM001</strain>
    </source>
</reference>
<proteinExistence type="predicted"/>
<dbReference type="AlphaFoldDB" id="A0A1R2B0M1"/>
<accession>A0A1R2B0M1</accession>